<proteinExistence type="inferred from homology"/>
<dbReference type="Gene3D" id="3.30.70.60">
    <property type="match status" value="1"/>
</dbReference>
<dbReference type="GO" id="GO:0019843">
    <property type="term" value="F:rRNA binding"/>
    <property type="evidence" value="ECO:0007669"/>
    <property type="project" value="UniProtKB-UniRule"/>
</dbReference>
<dbReference type="CDD" id="cd00473">
    <property type="entry name" value="bS6"/>
    <property type="match status" value="1"/>
</dbReference>
<dbReference type="EMBL" id="MFZG01000023">
    <property type="protein sequence ID" value="OGK16384.1"/>
    <property type="molecule type" value="Genomic_DNA"/>
</dbReference>
<feature type="coiled-coil region" evidence="4">
    <location>
        <begin position="59"/>
        <end position="86"/>
    </location>
</feature>
<dbReference type="GO" id="GO:1990904">
    <property type="term" value="C:ribonucleoprotein complex"/>
    <property type="evidence" value="ECO:0007669"/>
    <property type="project" value="UniProtKB-KW"/>
</dbReference>
<dbReference type="NCBIfam" id="TIGR00166">
    <property type="entry name" value="S6"/>
    <property type="match status" value="1"/>
</dbReference>
<dbReference type="GO" id="GO:0005840">
    <property type="term" value="C:ribosome"/>
    <property type="evidence" value="ECO:0007669"/>
    <property type="project" value="UniProtKB-KW"/>
</dbReference>
<dbReference type="HAMAP" id="MF_00360">
    <property type="entry name" value="Ribosomal_bS6"/>
    <property type="match status" value="1"/>
</dbReference>
<evidence type="ECO:0000256" key="1">
    <source>
        <dbReference type="ARBA" id="ARBA00009512"/>
    </source>
</evidence>
<gene>
    <name evidence="3" type="primary">rpsF</name>
    <name evidence="5" type="ORF">A2774_02930</name>
</gene>
<organism evidence="5 6">
    <name type="scientific">Candidatus Roizmanbacteria bacterium RIFCSPHIGHO2_01_FULL_39_12c</name>
    <dbReference type="NCBI Taxonomy" id="1802031"/>
    <lineage>
        <taxon>Bacteria</taxon>
        <taxon>Candidatus Roizmaniibacteriota</taxon>
    </lineage>
</organism>
<comment type="caution">
    <text evidence="5">The sequence shown here is derived from an EMBL/GenBank/DDBJ whole genome shotgun (WGS) entry which is preliminary data.</text>
</comment>
<dbReference type="SUPFAM" id="SSF54995">
    <property type="entry name" value="Ribosomal protein S6"/>
    <property type="match status" value="1"/>
</dbReference>
<evidence type="ECO:0000313" key="6">
    <source>
        <dbReference type="Proteomes" id="UP000177208"/>
    </source>
</evidence>
<dbReference type="InterPro" id="IPR014717">
    <property type="entry name" value="Transl_elong_EF1B/ribsomal_bS6"/>
</dbReference>
<dbReference type="InterPro" id="IPR035980">
    <property type="entry name" value="Ribosomal_bS6_sf"/>
</dbReference>
<name>A0A1F7GBY8_9BACT</name>
<dbReference type="Proteomes" id="UP000177208">
    <property type="component" value="Unassembled WGS sequence"/>
</dbReference>
<dbReference type="GO" id="GO:0003735">
    <property type="term" value="F:structural constituent of ribosome"/>
    <property type="evidence" value="ECO:0007669"/>
    <property type="project" value="InterPro"/>
</dbReference>
<reference evidence="5 6" key="1">
    <citation type="journal article" date="2016" name="Nat. Commun.">
        <title>Thousands of microbial genomes shed light on interconnected biogeochemical processes in an aquifer system.</title>
        <authorList>
            <person name="Anantharaman K."/>
            <person name="Brown C.T."/>
            <person name="Hug L.A."/>
            <person name="Sharon I."/>
            <person name="Castelle C.J."/>
            <person name="Probst A.J."/>
            <person name="Thomas B.C."/>
            <person name="Singh A."/>
            <person name="Wilkins M.J."/>
            <person name="Karaoz U."/>
            <person name="Brodie E.L."/>
            <person name="Williams K.H."/>
            <person name="Hubbard S.S."/>
            <person name="Banfield J.F."/>
        </authorList>
    </citation>
    <scope>NUCLEOTIDE SEQUENCE [LARGE SCALE GENOMIC DNA]</scope>
</reference>
<keyword evidence="3" id="KW-0687">Ribonucleoprotein</keyword>
<evidence type="ECO:0000256" key="2">
    <source>
        <dbReference type="ARBA" id="ARBA00035294"/>
    </source>
</evidence>
<keyword evidence="3" id="KW-0699">rRNA-binding</keyword>
<evidence type="ECO:0000256" key="4">
    <source>
        <dbReference type="SAM" id="Coils"/>
    </source>
</evidence>
<dbReference type="Pfam" id="PF01250">
    <property type="entry name" value="Ribosomal_S6"/>
    <property type="match status" value="1"/>
</dbReference>
<dbReference type="AlphaFoldDB" id="A0A1F7GBY8"/>
<dbReference type="InterPro" id="IPR020814">
    <property type="entry name" value="Ribosomal_S6_plastid/chlpt"/>
</dbReference>
<comment type="function">
    <text evidence="3">Binds together with bS18 to 16S ribosomal RNA.</text>
</comment>
<evidence type="ECO:0000256" key="3">
    <source>
        <dbReference type="HAMAP-Rule" id="MF_00360"/>
    </source>
</evidence>
<comment type="similarity">
    <text evidence="1 3">Belongs to the bacterial ribosomal protein bS6 family.</text>
</comment>
<keyword evidence="4" id="KW-0175">Coiled coil</keyword>
<protein>
    <recommendedName>
        <fullName evidence="2 3">Small ribosomal subunit protein bS6</fullName>
    </recommendedName>
</protein>
<accession>A0A1F7GBY8</accession>
<dbReference type="GO" id="GO:0006412">
    <property type="term" value="P:translation"/>
    <property type="evidence" value="ECO:0007669"/>
    <property type="project" value="UniProtKB-UniRule"/>
</dbReference>
<keyword evidence="3 5" id="KW-0689">Ribosomal protein</keyword>
<keyword evidence="3" id="KW-0694">RNA-binding</keyword>
<dbReference type="InterPro" id="IPR000529">
    <property type="entry name" value="Ribosomal_bS6"/>
</dbReference>
<evidence type="ECO:0000313" key="5">
    <source>
        <dbReference type="EMBL" id="OGK16384.1"/>
    </source>
</evidence>
<sequence length="87" mass="10539">MNMKYDLTLMLNEEDESKIIKELLSSLKIKVEKEDFWGKKTLAYPIDKFKALYYFNWQIDSAEDIIKELKNKIKFEEKLIRYLLLKA</sequence>